<keyword evidence="2" id="KW-1133">Transmembrane helix</keyword>
<keyword evidence="2" id="KW-0472">Membrane</keyword>
<gene>
    <name evidence="3" type="ORF">D9613_010332</name>
</gene>
<evidence type="ECO:0000313" key="4">
    <source>
        <dbReference type="Proteomes" id="UP000521872"/>
    </source>
</evidence>
<feature type="region of interest" description="Disordered" evidence="1">
    <location>
        <begin position="135"/>
        <end position="172"/>
    </location>
</feature>
<organism evidence="3 4">
    <name type="scientific">Agrocybe pediades</name>
    <dbReference type="NCBI Taxonomy" id="84607"/>
    <lineage>
        <taxon>Eukaryota</taxon>
        <taxon>Fungi</taxon>
        <taxon>Dikarya</taxon>
        <taxon>Basidiomycota</taxon>
        <taxon>Agaricomycotina</taxon>
        <taxon>Agaricomycetes</taxon>
        <taxon>Agaricomycetidae</taxon>
        <taxon>Agaricales</taxon>
        <taxon>Agaricineae</taxon>
        <taxon>Strophariaceae</taxon>
        <taxon>Agrocybe</taxon>
    </lineage>
</organism>
<feature type="transmembrane region" description="Helical" evidence="2">
    <location>
        <begin position="37"/>
        <end position="57"/>
    </location>
</feature>
<proteinExistence type="predicted"/>
<feature type="compositionally biased region" description="Basic and acidic residues" evidence="1">
    <location>
        <begin position="157"/>
        <end position="172"/>
    </location>
</feature>
<feature type="compositionally biased region" description="Polar residues" evidence="1">
    <location>
        <begin position="145"/>
        <end position="155"/>
    </location>
</feature>
<protein>
    <submittedName>
        <fullName evidence="3">Uncharacterized protein</fullName>
    </submittedName>
</protein>
<feature type="transmembrane region" description="Helical" evidence="2">
    <location>
        <begin position="77"/>
        <end position="97"/>
    </location>
</feature>
<dbReference type="Proteomes" id="UP000521872">
    <property type="component" value="Unassembled WGS sequence"/>
</dbReference>
<keyword evidence="4" id="KW-1185">Reference proteome</keyword>
<sequence>MYVSVAATNLMATFMIYRQICTHTTHSSHSWSRHKHVIDALVQSAAVYSAVVVFQAIMGFLDTSEARLSKKAPVVEYYANALSIMGLIPTIMVARLASRSKDDQIEELSESVHIPSGLLNQQFKPATGAEGTLAIERTDSRRTTQESQEQDSGVTEVNRHADRLDDASGRTV</sequence>
<evidence type="ECO:0000256" key="1">
    <source>
        <dbReference type="SAM" id="MobiDB-lite"/>
    </source>
</evidence>
<accession>A0A8H4QFT0</accession>
<comment type="caution">
    <text evidence="3">The sequence shown here is derived from an EMBL/GenBank/DDBJ whole genome shotgun (WGS) entry which is preliminary data.</text>
</comment>
<dbReference type="AlphaFoldDB" id="A0A8H4QFT0"/>
<reference evidence="3 4" key="1">
    <citation type="submission" date="2019-12" db="EMBL/GenBank/DDBJ databases">
        <authorList>
            <person name="Floudas D."/>
            <person name="Bentzer J."/>
            <person name="Ahren D."/>
            <person name="Johansson T."/>
            <person name="Persson P."/>
            <person name="Tunlid A."/>
        </authorList>
    </citation>
    <scope>NUCLEOTIDE SEQUENCE [LARGE SCALE GENOMIC DNA]</scope>
    <source>
        <strain evidence="3 4">CBS 102.39</strain>
    </source>
</reference>
<evidence type="ECO:0000313" key="3">
    <source>
        <dbReference type="EMBL" id="KAF4610000.1"/>
    </source>
</evidence>
<evidence type="ECO:0000256" key="2">
    <source>
        <dbReference type="SAM" id="Phobius"/>
    </source>
</evidence>
<keyword evidence="2" id="KW-0812">Transmembrane</keyword>
<dbReference type="EMBL" id="JAACJL010000059">
    <property type="protein sequence ID" value="KAF4610000.1"/>
    <property type="molecule type" value="Genomic_DNA"/>
</dbReference>
<name>A0A8H4QFT0_9AGAR</name>